<dbReference type="EMBL" id="CAJNOC010005859">
    <property type="protein sequence ID" value="CAF1064095.1"/>
    <property type="molecule type" value="Genomic_DNA"/>
</dbReference>
<feature type="compositionally biased region" description="Acidic residues" evidence="2">
    <location>
        <begin position="276"/>
        <end position="298"/>
    </location>
</feature>
<feature type="region of interest" description="Disordered" evidence="2">
    <location>
        <begin position="275"/>
        <end position="303"/>
    </location>
</feature>
<keyword evidence="5" id="KW-1185">Reference proteome</keyword>
<dbReference type="Pfam" id="PF13358">
    <property type="entry name" value="DDE_3"/>
    <property type="match status" value="1"/>
</dbReference>
<evidence type="ECO:0000256" key="2">
    <source>
        <dbReference type="SAM" id="MobiDB-lite"/>
    </source>
</evidence>
<dbReference type="InterPro" id="IPR038717">
    <property type="entry name" value="Tc1-like_DDE_dom"/>
</dbReference>
<feature type="region of interest" description="Disordered" evidence="2">
    <location>
        <begin position="454"/>
        <end position="481"/>
    </location>
</feature>
<feature type="compositionally biased region" description="Acidic residues" evidence="2">
    <location>
        <begin position="468"/>
        <end position="481"/>
    </location>
</feature>
<dbReference type="AlphaFoldDB" id="A0A814LCZ1"/>
<evidence type="ECO:0000259" key="3">
    <source>
        <dbReference type="Pfam" id="PF13358"/>
    </source>
</evidence>
<sequence length="481" mass="56349">MFTHTLNQDGYRLIINDYLTPFIQNYPGGCRLIQDDATPHNARTSFQLLNQNNIRWIKLPPYSPDINVIELVWSELKNYVKKKFCSNIDELRARVQRFFRTKFTLEKCRAYVMRVKEVQCISLKVSNNQEKNPGEDVAKYLGCLIYYPIESIVGQDLAGLNVGQEITVNISFNCKRKKTLLNCQIEDLTKKHVKPGIFMKILNDENYAVISNPPQTAIFTQNRENLVSTFEDQMSSNQINETNKDHDETQQQRFVAIDLGKNQKKNNSSSLANEILNEEEDETDSETSDEDFESELESDISKSMSQMSFKEEMICIMSDTVEDFSECMKSVAKENLKTQKETNEKLDSISKYLKIIAEQNREMLELNNQKRNQINEEKKEQEAFIGEFNKFMEKYIDSKKTFAHMSYQELEKDIKTKPIISYIDNKMAEFCQDKEKRKKFKSVALTRRRVTKKREMEKFKKESSKLPDDEEIIDESEEENI</sequence>
<feature type="coiled-coil region" evidence="1">
    <location>
        <begin position="349"/>
        <end position="383"/>
    </location>
</feature>
<keyword evidence="1" id="KW-0175">Coiled coil</keyword>
<comment type="caution">
    <text evidence="4">The sequence shown here is derived from an EMBL/GenBank/DDBJ whole genome shotgun (WGS) entry which is preliminary data.</text>
</comment>
<name>A0A814LCZ1_9BILA</name>
<reference evidence="4" key="1">
    <citation type="submission" date="2021-02" db="EMBL/GenBank/DDBJ databases">
        <authorList>
            <person name="Nowell W R."/>
        </authorList>
    </citation>
    <scope>NUCLEOTIDE SEQUENCE</scope>
    <source>
        <strain evidence="4">Ploen Becks lab</strain>
    </source>
</reference>
<accession>A0A814LCZ1</accession>
<dbReference type="InterPro" id="IPR036397">
    <property type="entry name" value="RNaseH_sf"/>
</dbReference>
<dbReference type="Proteomes" id="UP000663879">
    <property type="component" value="Unassembled WGS sequence"/>
</dbReference>
<feature type="domain" description="Tc1-like transposase DDE" evidence="3">
    <location>
        <begin position="15"/>
        <end position="92"/>
    </location>
</feature>
<gene>
    <name evidence="4" type="ORF">OXX778_LOCUS19418</name>
</gene>
<evidence type="ECO:0000313" key="5">
    <source>
        <dbReference type="Proteomes" id="UP000663879"/>
    </source>
</evidence>
<organism evidence="4 5">
    <name type="scientific">Brachionus calyciflorus</name>
    <dbReference type="NCBI Taxonomy" id="104777"/>
    <lineage>
        <taxon>Eukaryota</taxon>
        <taxon>Metazoa</taxon>
        <taxon>Spiralia</taxon>
        <taxon>Gnathifera</taxon>
        <taxon>Rotifera</taxon>
        <taxon>Eurotatoria</taxon>
        <taxon>Monogononta</taxon>
        <taxon>Pseudotrocha</taxon>
        <taxon>Ploima</taxon>
        <taxon>Brachionidae</taxon>
        <taxon>Brachionus</taxon>
    </lineage>
</organism>
<protein>
    <recommendedName>
        <fullName evidence="3">Tc1-like transposase DDE domain-containing protein</fullName>
    </recommendedName>
</protein>
<evidence type="ECO:0000256" key="1">
    <source>
        <dbReference type="SAM" id="Coils"/>
    </source>
</evidence>
<proteinExistence type="predicted"/>
<dbReference type="Gene3D" id="3.30.420.10">
    <property type="entry name" value="Ribonuclease H-like superfamily/Ribonuclease H"/>
    <property type="match status" value="1"/>
</dbReference>
<dbReference type="OrthoDB" id="25402at2759"/>
<dbReference type="GO" id="GO:0003676">
    <property type="term" value="F:nucleic acid binding"/>
    <property type="evidence" value="ECO:0007669"/>
    <property type="project" value="InterPro"/>
</dbReference>
<feature type="compositionally biased region" description="Basic and acidic residues" evidence="2">
    <location>
        <begin position="454"/>
        <end position="467"/>
    </location>
</feature>
<evidence type="ECO:0000313" key="4">
    <source>
        <dbReference type="EMBL" id="CAF1064095.1"/>
    </source>
</evidence>